<keyword evidence="4" id="KW-1185">Reference proteome</keyword>
<dbReference type="AlphaFoldDB" id="A0A1N7NXK3"/>
<dbReference type="Pfam" id="PF00596">
    <property type="entry name" value="Aldolase_II"/>
    <property type="match status" value="1"/>
</dbReference>
<dbReference type="RefSeq" id="WP_076449268.1">
    <property type="nucleotide sequence ID" value="NZ_FTOQ01000011.1"/>
</dbReference>
<protein>
    <submittedName>
        <fullName evidence="3">Ribulose-5-phosphate 4-epimerase/Fuculose-1-phosphate aldolase</fullName>
    </submittedName>
</protein>
<dbReference type="GO" id="GO:0005856">
    <property type="term" value="C:cytoskeleton"/>
    <property type="evidence" value="ECO:0007669"/>
    <property type="project" value="TreeGrafter"/>
</dbReference>
<sequence length="248" mass="26632">MKDGAPEAGLQALRADLAAAFRLAARFDWHESVGNHFSVAVSEDGRQFLMNPKWRHFASIRARDLLLLDADDPGVMEGPDAPDASAWTIHGALHRARPDIRVVLHCHPPHATALAGLKLPSLPPIDMNTARFYGDLAVDLDCGGIADDATEGARIASALGSCSTLLMANHGLTCTGATVAQAFEQLYFFEKAARTVLLARASGQDLAVMSDAVARNTAEGWKAYAGMADAHFAHLKSVLDREEPDYCE</sequence>
<name>A0A1N7NXK3_9RHOB</name>
<dbReference type="InterPro" id="IPR051017">
    <property type="entry name" value="Aldolase-II_Adducin_sf"/>
</dbReference>
<dbReference type="PANTHER" id="PTHR10672">
    <property type="entry name" value="ADDUCIN"/>
    <property type="match status" value="1"/>
</dbReference>
<dbReference type="GO" id="GO:0051015">
    <property type="term" value="F:actin filament binding"/>
    <property type="evidence" value="ECO:0007669"/>
    <property type="project" value="TreeGrafter"/>
</dbReference>
<dbReference type="Proteomes" id="UP000186684">
    <property type="component" value="Unassembled WGS sequence"/>
</dbReference>
<proteinExistence type="inferred from homology"/>
<feature type="domain" description="Class II aldolase/adducin N-terminal" evidence="2">
    <location>
        <begin position="15"/>
        <end position="197"/>
    </location>
</feature>
<dbReference type="SUPFAM" id="SSF53639">
    <property type="entry name" value="AraD/HMP-PK domain-like"/>
    <property type="match status" value="1"/>
</dbReference>
<dbReference type="NCBIfam" id="NF005689">
    <property type="entry name" value="PRK07490.1"/>
    <property type="match status" value="1"/>
</dbReference>
<dbReference type="PANTHER" id="PTHR10672:SF3">
    <property type="entry name" value="PROTEIN HU-LI TAI SHAO"/>
    <property type="match status" value="1"/>
</dbReference>
<evidence type="ECO:0000313" key="3">
    <source>
        <dbReference type="EMBL" id="SIT03105.1"/>
    </source>
</evidence>
<evidence type="ECO:0000256" key="1">
    <source>
        <dbReference type="ARBA" id="ARBA00037961"/>
    </source>
</evidence>
<dbReference type="InterPro" id="IPR001303">
    <property type="entry name" value="Aldolase_II/adducin_N"/>
</dbReference>
<organism evidence="3 4">
    <name type="scientific">Roseivivax lentus</name>
    <dbReference type="NCBI Taxonomy" id="633194"/>
    <lineage>
        <taxon>Bacteria</taxon>
        <taxon>Pseudomonadati</taxon>
        <taxon>Pseudomonadota</taxon>
        <taxon>Alphaproteobacteria</taxon>
        <taxon>Rhodobacterales</taxon>
        <taxon>Roseobacteraceae</taxon>
        <taxon>Roseivivax</taxon>
    </lineage>
</organism>
<evidence type="ECO:0000313" key="4">
    <source>
        <dbReference type="Proteomes" id="UP000186684"/>
    </source>
</evidence>
<gene>
    <name evidence="3" type="ORF">SAMN05421759_1117</name>
</gene>
<dbReference type="InterPro" id="IPR036409">
    <property type="entry name" value="Aldolase_II/adducin_N_sf"/>
</dbReference>
<accession>A0A1N7NXK3</accession>
<dbReference type="EMBL" id="FTOQ01000011">
    <property type="protein sequence ID" value="SIT03105.1"/>
    <property type="molecule type" value="Genomic_DNA"/>
</dbReference>
<reference evidence="4" key="1">
    <citation type="submission" date="2017-01" db="EMBL/GenBank/DDBJ databases">
        <authorList>
            <person name="Varghese N."/>
            <person name="Submissions S."/>
        </authorList>
    </citation>
    <scope>NUCLEOTIDE SEQUENCE [LARGE SCALE GENOMIC DNA]</scope>
    <source>
        <strain evidence="4">DSM 29430</strain>
    </source>
</reference>
<dbReference type="SMART" id="SM01007">
    <property type="entry name" value="Aldolase_II"/>
    <property type="match status" value="1"/>
</dbReference>
<dbReference type="OrthoDB" id="5291399at2"/>
<evidence type="ECO:0000259" key="2">
    <source>
        <dbReference type="SMART" id="SM01007"/>
    </source>
</evidence>
<dbReference type="Gene3D" id="3.40.225.10">
    <property type="entry name" value="Class II aldolase/adducin N-terminal domain"/>
    <property type="match status" value="1"/>
</dbReference>
<dbReference type="STRING" id="633194.SAMN05421759_1117"/>
<comment type="similarity">
    <text evidence="1">Belongs to the aldolase class II family.</text>
</comment>